<dbReference type="EMBL" id="CP003924">
    <property type="protein sequence ID" value="AGS34093.1"/>
    <property type="molecule type" value="Genomic_DNA"/>
</dbReference>
<feature type="domain" description="YdbS-like PH" evidence="2">
    <location>
        <begin position="71"/>
        <end position="149"/>
    </location>
</feature>
<feature type="domain" description="YdbS-like PH" evidence="2">
    <location>
        <begin position="225"/>
        <end position="284"/>
    </location>
</feature>
<dbReference type="InterPro" id="IPR005182">
    <property type="entry name" value="YdbS-like_PH"/>
</dbReference>
<dbReference type="PANTHER" id="PTHR34473:SF2">
    <property type="entry name" value="UPF0699 TRANSMEMBRANE PROTEIN YDBT"/>
    <property type="match status" value="1"/>
</dbReference>
<dbReference type="InterPro" id="IPR014529">
    <property type="entry name" value="UCP026631"/>
</dbReference>
<keyword evidence="4" id="KW-1185">Reference proteome</keyword>
<dbReference type="Proteomes" id="UP000015388">
    <property type="component" value="Chromosome"/>
</dbReference>
<evidence type="ECO:0000259" key="2">
    <source>
        <dbReference type="Pfam" id="PF03703"/>
    </source>
</evidence>
<name>S5THC3_9CORY</name>
<evidence type="ECO:0000313" key="3">
    <source>
        <dbReference type="EMBL" id="AGS34093.1"/>
    </source>
</evidence>
<dbReference type="PIRSF" id="PIRSF026631">
    <property type="entry name" value="UCP026631"/>
    <property type="match status" value="1"/>
</dbReference>
<feature type="transmembrane region" description="Helical" evidence="1">
    <location>
        <begin position="49"/>
        <end position="71"/>
    </location>
</feature>
<keyword evidence="1" id="KW-0472">Membrane</keyword>
<evidence type="ECO:0000313" key="4">
    <source>
        <dbReference type="Proteomes" id="UP000015388"/>
    </source>
</evidence>
<dbReference type="PATRIC" id="fig|1224163.3.peg.612"/>
<dbReference type="HOGENOM" id="CLU_024617_4_2_11"/>
<keyword evidence="1" id="KW-1133">Transmembrane helix</keyword>
<reference evidence="3 4" key="1">
    <citation type="submission" date="2012-11" db="EMBL/GenBank/DDBJ databases">
        <title>The complete genome sequence of Corynebacterium maris Coryn-1 (=DSM 45190).</title>
        <authorList>
            <person name="Schaffert L."/>
            <person name="Albersmeier A."/>
            <person name="Kalinowski J."/>
            <person name="Ruckert C."/>
        </authorList>
    </citation>
    <scope>NUCLEOTIDE SEQUENCE [LARGE SCALE GENOMIC DNA]</scope>
    <source>
        <strain evidence="4">Coryn-1</strain>
    </source>
</reference>
<sequence>MRPVHRLTPLLRFWTGILALLAVVVVNLNASAAGTIASFLRGDGSFLPILYGVGAFLAACVAVWLGSYFWWRATGFELGEEELSLQRGVLQKQLRSARYDRIQAVDVVESIIARLFRVAAVRVETAGGKDSVIEIAYLNKRQAERLRAELIHRAGGAAPEPEQEDADLTVPLHRALAGAGLRLGSIIGVAAIVILAISPLPTATALAAVVGILPGLWRQIDSSWRFTATFDQSRHVLNLSYGLADRRRQTIPLTRIHGAQAVQPPLWRPLGWWQVTVTVAGYGPADSGDSGTSRILPVGTREQAVAVLALVSELSPAEIEEHAAPEGHRDPDFTSPRRAWVVSPVDLNRQSVTLHGDTVICHTGRFGRSVAMIATSHIQELTLRHGPLQQLLHLCTVRFDLVNGPVRMGGHDLDVEDGARLLDLLRGRRLPGYHQRV</sequence>
<dbReference type="Pfam" id="PF03703">
    <property type="entry name" value="bPH_2"/>
    <property type="match status" value="3"/>
</dbReference>
<dbReference type="PANTHER" id="PTHR34473">
    <property type="entry name" value="UPF0699 TRANSMEMBRANE PROTEIN YDBS"/>
    <property type="match status" value="1"/>
</dbReference>
<dbReference type="KEGG" id="cmd:B841_03050"/>
<dbReference type="STRING" id="1224163.B841_03050"/>
<accession>S5THC3</accession>
<protein>
    <submittedName>
        <fullName evidence="3">Membrane protein</fullName>
    </submittedName>
</protein>
<feature type="transmembrane region" description="Helical" evidence="1">
    <location>
        <begin position="12"/>
        <end position="37"/>
    </location>
</feature>
<evidence type="ECO:0000256" key="1">
    <source>
        <dbReference type="SAM" id="Phobius"/>
    </source>
</evidence>
<keyword evidence="1" id="KW-0812">Transmembrane</keyword>
<gene>
    <name evidence="3" type="ORF">B841_03050</name>
</gene>
<dbReference type="AlphaFoldDB" id="S5THC3"/>
<proteinExistence type="predicted"/>
<organism evidence="3 4">
    <name type="scientific">Corynebacterium maris DSM 45190</name>
    <dbReference type="NCBI Taxonomy" id="1224163"/>
    <lineage>
        <taxon>Bacteria</taxon>
        <taxon>Bacillati</taxon>
        <taxon>Actinomycetota</taxon>
        <taxon>Actinomycetes</taxon>
        <taxon>Mycobacteriales</taxon>
        <taxon>Corynebacteriaceae</taxon>
        <taxon>Corynebacterium</taxon>
    </lineage>
</organism>
<dbReference type="eggNOG" id="COG3428">
    <property type="taxonomic scope" value="Bacteria"/>
</dbReference>
<dbReference type="OrthoDB" id="3190163at2"/>
<feature type="transmembrane region" description="Helical" evidence="1">
    <location>
        <begin position="186"/>
        <end position="217"/>
    </location>
</feature>
<feature type="domain" description="YdbS-like PH" evidence="2">
    <location>
        <begin position="352"/>
        <end position="424"/>
    </location>
</feature>
<dbReference type="RefSeq" id="WP_020934026.1">
    <property type="nucleotide sequence ID" value="NC_021915.1"/>
</dbReference>